<proteinExistence type="predicted"/>
<evidence type="ECO:0008006" key="2">
    <source>
        <dbReference type="Google" id="ProtNLM"/>
    </source>
</evidence>
<dbReference type="PANTHER" id="PTHR36439:SF1">
    <property type="entry name" value="DUF1697 DOMAIN-CONTAINING PROTEIN"/>
    <property type="match status" value="1"/>
</dbReference>
<comment type="caution">
    <text evidence="1">The sequence shown here is derived from an EMBL/GenBank/DDBJ whole genome shotgun (WGS) entry which is preliminary data.</text>
</comment>
<organism evidence="1">
    <name type="scientific">bioreactor metagenome</name>
    <dbReference type="NCBI Taxonomy" id="1076179"/>
    <lineage>
        <taxon>unclassified sequences</taxon>
        <taxon>metagenomes</taxon>
        <taxon>ecological metagenomes</taxon>
    </lineage>
</organism>
<dbReference type="InterPro" id="IPR012545">
    <property type="entry name" value="DUF1697"/>
</dbReference>
<dbReference type="Gene3D" id="3.30.70.1260">
    <property type="entry name" value="bacterial protein sp0830 like"/>
    <property type="match status" value="1"/>
</dbReference>
<protein>
    <recommendedName>
        <fullName evidence="2">DUF1697 domain-containing protein</fullName>
    </recommendedName>
</protein>
<name>A0A644XKU6_9ZZZZ</name>
<dbReference type="AlphaFoldDB" id="A0A644XKU6"/>
<reference evidence="1" key="1">
    <citation type="submission" date="2019-08" db="EMBL/GenBank/DDBJ databases">
        <authorList>
            <person name="Kucharzyk K."/>
            <person name="Murdoch R.W."/>
            <person name="Higgins S."/>
            <person name="Loffler F."/>
        </authorList>
    </citation>
    <scope>NUCLEOTIDE SEQUENCE</scope>
</reference>
<dbReference type="EMBL" id="VSSQ01002681">
    <property type="protein sequence ID" value="MPM16810.1"/>
    <property type="molecule type" value="Genomic_DNA"/>
</dbReference>
<dbReference type="PANTHER" id="PTHR36439">
    <property type="entry name" value="BLL4334 PROTEIN"/>
    <property type="match status" value="1"/>
</dbReference>
<dbReference type="SUPFAM" id="SSF160379">
    <property type="entry name" value="SP0830-like"/>
    <property type="match status" value="1"/>
</dbReference>
<dbReference type="PIRSF" id="PIRSF008502">
    <property type="entry name" value="UCP008502"/>
    <property type="match status" value="1"/>
</dbReference>
<sequence>MKIRYVALLRGINVGGKNVIRMKELKSAFEQCGFNDVGTYIQSGNVIFSSDEVGFLKIRKKIEIRMKKLVGTEIHLVLLPAKEFRKVITEAPDWFGTEPEKYKYDVAFLDPEINADSLLSKISLRDGVDRAAAGNGVLYFSKLIEKATQSRLPKMISLPEYQMMTIRNRNTTLKLSELL</sequence>
<evidence type="ECO:0000313" key="1">
    <source>
        <dbReference type="EMBL" id="MPM16810.1"/>
    </source>
</evidence>
<accession>A0A644XKU6</accession>
<dbReference type="Gene3D" id="3.30.70.1280">
    <property type="entry name" value="SP0830-like domains"/>
    <property type="match status" value="1"/>
</dbReference>
<gene>
    <name evidence="1" type="ORF">SDC9_63192</name>
</gene>
<dbReference type="Pfam" id="PF08002">
    <property type="entry name" value="DUF1697"/>
    <property type="match status" value="1"/>
</dbReference>